<dbReference type="InterPro" id="IPR000639">
    <property type="entry name" value="Epox_hydrolase-like"/>
</dbReference>
<keyword evidence="3" id="KW-0614">Plasmid</keyword>
<dbReference type="RefSeq" id="WP_169553519.1">
    <property type="nucleotide sequence ID" value="NZ_CP051678.1"/>
</dbReference>
<dbReference type="PRINTS" id="PR00412">
    <property type="entry name" value="EPOXHYDRLASE"/>
</dbReference>
<dbReference type="PRINTS" id="PR00111">
    <property type="entry name" value="ABHYDROLASE"/>
</dbReference>
<dbReference type="Gene3D" id="3.40.50.1820">
    <property type="entry name" value="alpha/beta hydrolase"/>
    <property type="match status" value="1"/>
</dbReference>
<dbReference type="Pfam" id="PF00561">
    <property type="entry name" value="Abhydrolase_1"/>
    <property type="match status" value="1"/>
</dbReference>
<dbReference type="KEGG" id="srho:HH216_24320"/>
<keyword evidence="4" id="KW-1185">Reference proteome</keyword>
<sequence>MTQHNENLGIDQNLYSDEDLLSHFPGFTNQYATLNGVRLHYVEGGTGTPLVCLPGWPQTWFSYKPVALKLAKTYRVLIVDLRGMGSSEKPQSGYDKKTMAADIAALLEQLGLTKAYIMGHDIGGMVAISFAFNYPQLTQKLIVLDGSHPTEGILQMSLIPAPGTFAGKMDADRPYAWWMGFNQVKELPEKLLAGRFQYLLDWLFQYVMLDDSKMSSLERAVYAGSYNDAESIRAANAWYQTFQQDIDDAKTYPPLAMPVLGIGSYVSYSYMKMGLPYVAKDLRLVGILDSGHYLFEEQPEQVLDAVLSFLA</sequence>
<evidence type="ECO:0000259" key="2">
    <source>
        <dbReference type="Pfam" id="PF00561"/>
    </source>
</evidence>
<evidence type="ECO:0000313" key="3">
    <source>
        <dbReference type="EMBL" id="QJD81501.1"/>
    </source>
</evidence>
<dbReference type="InterPro" id="IPR029058">
    <property type="entry name" value="AB_hydrolase_fold"/>
</dbReference>
<gene>
    <name evidence="3" type="ORF">HH216_24320</name>
</gene>
<evidence type="ECO:0000313" key="4">
    <source>
        <dbReference type="Proteomes" id="UP000501128"/>
    </source>
</evidence>
<dbReference type="GO" id="GO:0016787">
    <property type="term" value="F:hydrolase activity"/>
    <property type="evidence" value="ECO:0007669"/>
    <property type="project" value="UniProtKB-KW"/>
</dbReference>
<keyword evidence="1 3" id="KW-0378">Hydrolase</keyword>
<geneLocation type="plasmid" evidence="3 4">
    <name>unnamed1</name>
</geneLocation>
<dbReference type="EMBL" id="CP051678">
    <property type="protein sequence ID" value="QJD81501.1"/>
    <property type="molecule type" value="Genomic_DNA"/>
</dbReference>
<feature type="domain" description="AB hydrolase-1" evidence="2">
    <location>
        <begin position="49"/>
        <end position="151"/>
    </location>
</feature>
<dbReference type="InterPro" id="IPR000073">
    <property type="entry name" value="AB_hydrolase_1"/>
</dbReference>
<accession>A0A7L5DVJ5</accession>
<organism evidence="3 4">
    <name type="scientific">Spirosoma rhododendri</name>
    <dbReference type="NCBI Taxonomy" id="2728024"/>
    <lineage>
        <taxon>Bacteria</taxon>
        <taxon>Pseudomonadati</taxon>
        <taxon>Bacteroidota</taxon>
        <taxon>Cytophagia</taxon>
        <taxon>Cytophagales</taxon>
        <taxon>Cytophagaceae</taxon>
        <taxon>Spirosoma</taxon>
    </lineage>
</organism>
<protein>
    <submittedName>
        <fullName evidence="3">Alpha/beta hydrolase</fullName>
    </submittedName>
</protein>
<reference evidence="3 4" key="1">
    <citation type="submission" date="2020-04" db="EMBL/GenBank/DDBJ databases">
        <title>Genome sequencing of novel species.</title>
        <authorList>
            <person name="Heo J."/>
            <person name="Kim S.-J."/>
            <person name="Kim J.-S."/>
            <person name="Hong S.-B."/>
            <person name="Kwon S.-W."/>
        </authorList>
    </citation>
    <scope>NUCLEOTIDE SEQUENCE [LARGE SCALE GENOMIC DNA]</scope>
    <source>
        <strain evidence="3 4">CJU-R4</strain>
        <plasmid evidence="3 4">unnamed1</plasmid>
    </source>
</reference>
<dbReference type="PANTHER" id="PTHR43329">
    <property type="entry name" value="EPOXIDE HYDROLASE"/>
    <property type="match status" value="1"/>
</dbReference>
<dbReference type="Proteomes" id="UP000501128">
    <property type="component" value="Plasmid unnamed1"/>
</dbReference>
<proteinExistence type="predicted"/>
<evidence type="ECO:0000256" key="1">
    <source>
        <dbReference type="ARBA" id="ARBA00022801"/>
    </source>
</evidence>
<name>A0A7L5DVJ5_9BACT</name>
<dbReference type="AlphaFoldDB" id="A0A7L5DVJ5"/>
<dbReference type="SUPFAM" id="SSF53474">
    <property type="entry name" value="alpha/beta-Hydrolases"/>
    <property type="match status" value="1"/>
</dbReference>